<sequence length="581" mass="64890">MLRSFKKKAEAAFRKGRSQKFPSDETLQPTTIESIPPPSTESSAVSVRSSLRDLVPPDIEELLQAQPSESETEVELQPEPSPEPETAPAAQEPDPYASKYVPFAEASMLRGNILSQPASYYGRVNASIMQGFGGDDESIWLVDDEETDEEDKNADEEQPEQDETNVVSNKEVTSDLEQKDIQNSGSGVDARATEDTHVEKTEVPEPEAEPGVVSLSTKAEDIMPPTLKPGYAPISASILAGFDLEETPQTQPSSETEPQPSSEQEPTTEQQDNLNPYVALLEKQNHSMTITYLRHLNQTEGQDAADEFSFGQRYQVNGSNIVVSRQRLPREHLSGHQECKICTVTKAVDQFPRFTVTASCTHPPPDMSRMRQLLHQIRLGEQDVDRGPVRRVQSIPRLCGHPTIRRRHHFSKVYTSPESLDAANGSRYEQLAMRAAMSQSPNFIWCTSPCGSGQIHDPSSPLVTCLHCGHKSCFTHQISWHENLTCAQYDSLLADPESFEISNDDATRALVRDTLAHDKTESEKREARQSEEVERVRKAADMARKIIARRRKEDERSLEVVRKVAKPCPGCGWAIQKFDGW</sequence>
<evidence type="ECO:0000256" key="6">
    <source>
        <dbReference type="ARBA" id="ARBA00022771"/>
    </source>
</evidence>
<dbReference type="AlphaFoldDB" id="A0A179G5S8"/>
<dbReference type="RefSeq" id="XP_022284708.1">
    <property type="nucleotide sequence ID" value="XM_022428197.1"/>
</dbReference>
<dbReference type="EMBL" id="LSBJ02000001">
    <property type="protein sequence ID" value="OAQ73184.2"/>
    <property type="molecule type" value="Genomic_DNA"/>
</dbReference>
<feature type="domain" description="RING-type" evidence="10">
    <location>
        <begin position="335"/>
        <end position="581"/>
    </location>
</feature>
<dbReference type="GO" id="GO:0016567">
    <property type="term" value="P:protein ubiquitination"/>
    <property type="evidence" value="ECO:0007669"/>
    <property type="project" value="InterPro"/>
</dbReference>
<reference evidence="11 12" key="1">
    <citation type="journal article" date="2016" name="PLoS Pathog.">
        <title>Biosynthesis of antibiotic leucinostatins in bio-control fungus Purpureocillium lilacinum and their inhibition on phytophthora revealed by genome mining.</title>
        <authorList>
            <person name="Wang G."/>
            <person name="Liu Z."/>
            <person name="Lin R."/>
            <person name="Li E."/>
            <person name="Mao Z."/>
            <person name="Ling J."/>
            <person name="Yang Y."/>
            <person name="Yin W.B."/>
            <person name="Xie B."/>
        </authorList>
    </citation>
    <scope>NUCLEOTIDE SEQUENCE [LARGE SCALE GENOMIC DNA]</scope>
    <source>
        <strain evidence="11">170</strain>
    </source>
</reference>
<dbReference type="InterPro" id="IPR002867">
    <property type="entry name" value="IBR_dom"/>
</dbReference>
<organism evidence="11 12">
    <name type="scientific">Pochonia chlamydosporia 170</name>
    <dbReference type="NCBI Taxonomy" id="1380566"/>
    <lineage>
        <taxon>Eukaryota</taxon>
        <taxon>Fungi</taxon>
        <taxon>Dikarya</taxon>
        <taxon>Ascomycota</taxon>
        <taxon>Pezizomycotina</taxon>
        <taxon>Sordariomycetes</taxon>
        <taxon>Hypocreomycetidae</taxon>
        <taxon>Hypocreales</taxon>
        <taxon>Clavicipitaceae</taxon>
        <taxon>Pochonia</taxon>
    </lineage>
</organism>
<dbReference type="GeneID" id="28844875"/>
<keyword evidence="12" id="KW-1185">Reference proteome</keyword>
<dbReference type="GO" id="GO:0008270">
    <property type="term" value="F:zinc ion binding"/>
    <property type="evidence" value="ECO:0007669"/>
    <property type="project" value="UniProtKB-KW"/>
</dbReference>
<accession>A0A179G5S8</accession>
<dbReference type="EC" id="2.3.2.31" evidence="2"/>
<feature type="compositionally biased region" description="Acidic residues" evidence="9">
    <location>
        <begin position="134"/>
        <end position="163"/>
    </location>
</feature>
<feature type="region of interest" description="Disordered" evidence="9">
    <location>
        <begin position="132"/>
        <end position="228"/>
    </location>
</feature>
<protein>
    <recommendedName>
        <fullName evidence="2">RBR-type E3 ubiquitin transferase</fullName>
        <ecNumber evidence="2">2.3.2.31</ecNumber>
    </recommendedName>
</protein>
<dbReference type="Proteomes" id="UP000078397">
    <property type="component" value="Unassembled WGS sequence"/>
</dbReference>
<evidence type="ECO:0000313" key="12">
    <source>
        <dbReference type="Proteomes" id="UP000078397"/>
    </source>
</evidence>
<dbReference type="CDD" id="cd20335">
    <property type="entry name" value="BRcat_RBR"/>
    <property type="match status" value="1"/>
</dbReference>
<evidence type="ECO:0000259" key="10">
    <source>
        <dbReference type="PROSITE" id="PS51873"/>
    </source>
</evidence>
<dbReference type="SMART" id="SM00647">
    <property type="entry name" value="IBR"/>
    <property type="match status" value="1"/>
</dbReference>
<keyword evidence="7" id="KW-0833">Ubl conjugation pathway</keyword>
<feature type="compositionally biased region" description="Basic and acidic residues" evidence="9">
    <location>
        <begin position="191"/>
        <end position="203"/>
    </location>
</feature>
<evidence type="ECO:0000256" key="7">
    <source>
        <dbReference type="ARBA" id="ARBA00022786"/>
    </source>
</evidence>
<dbReference type="STRING" id="1380566.A0A179G5S8"/>
<evidence type="ECO:0000256" key="4">
    <source>
        <dbReference type="ARBA" id="ARBA00022723"/>
    </source>
</evidence>
<dbReference type="InterPro" id="IPR031127">
    <property type="entry name" value="E3_UB_ligase_RBR"/>
</dbReference>
<dbReference type="SUPFAM" id="SSF57850">
    <property type="entry name" value="RING/U-box"/>
    <property type="match status" value="1"/>
</dbReference>
<feature type="compositionally biased region" description="Low complexity" evidence="9">
    <location>
        <begin position="29"/>
        <end position="49"/>
    </location>
</feature>
<evidence type="ECO:0000256" key="3">
    <source>
        <dbReference type="ARBA" id="ARBA00022679"/>
    </source>
</evidence>
<keyword evidence="4" id="KW-0479">Metal-binding</keyword>
<feature type="region of interest" description="Disordered" evidence="9">
    <location>
        <begin position="1"/>
        <end position="98"/>
    </location>
</feature>
<dbReference type="InterPro" id="IPR044066">
    <property type="entry name" value="TRIAD_supradom"/>
</dbReference>
<dbReference type="GO" id="GO:0061630">
    <property type="term" value="F:ubiquitin protein ligase activity"/>
    <property type="evidence" value="ECO:0007669"/>
    <property type="project" value="UniProtKB-EC"/>
</dbReference>
<comment type="caution">
    <text evidence="11">The sequence shown here is derived from an EMBL/GenBank/DDBJ whole genome shotgun (WGS) entry which is preliminary data.</text>
</comment>
<feature type="region of interest" description="Disordered" evidence="9">
    <location>
        <begin position="246"/>
        <end position="272"/>
    </location>
</feature>
<proteinExistence type="predicted"/>
<evidence type="ECO:0000256" key="1">
    <source>
        <dbReference type="ARBA" id="ARBA00001798"/>
    </source>
</evidence>
<keyword evidence="8" id="KW-0862">Zinc</keyword>
<dbReference type="KEGG" id="pchm:VFPPC_00966"/>
<evidence type="ECO:0000256" key="5">
    <source>
        <dbReference type="ARBA" id="ARBA00022737"/>
    </source>
</evidence>
<dbReference type="PROSITE" id="PS51873">
    <property type="entry name" value="TRIAD"/>
    <property type="match status" value="1"/>
</dbReference>
<keyword evidence="3" id="KW-0808">Transferase</keyword>
<dbReference type="Pfam" id="PF01485">
    <property type="entry name" value="IBR"/>
    <property type="match status" value="1"/>
</dbReference>
<dbReference type="OrthoDB" id="1431934at2759"/>
<keyword evidence="5" id="KW-0677">Repeat</keyword>
<name>A0A179G5S8_METCM</name>
<comment type="catalytic activity">
    <reaction evidence="1">
        <text>[E2 ubiquitin-conjugating enzyme]-S-ubiquitinyl-L-cysteine + [acceptor protein]-L-lysine = [E2 ubiquitin-conjugating enzyme]-L-cysteine + [acceptor protein]-N(6)-ubiquitinyl-L-lysine.</text>
        <dbReference type="EC" id="2.3.2.31"/>
    </reaction>
</comment>
<keyword evidence="6" id="KW-0863">Zinc-finger</keyword>
<evidence type="ECO:0000256" key="9">
    <source>
        <dbReference type="SAM" id="MobiDB-lite"/>
    </source>
</evidence>
<feature type="compositionally biased region" description="Low complexity" evidence="9">
    <location>
        <begin position="247"/>
        <end position="271"/>
    </location>
</feature>
<gene>
    <name evidence="11" type="ORF">VFPPC_00966</name>
</gene>
<evidence type="ECO:0000313" key="11">
    <source>
        <dbReference type="EMBL" id="OAQ73184.2"/>
    </source>
</evidence>
<feature type="compositionally biased region" description="Low complexity" evidence="9">
    <location>
        <begin position="86"/>
        <end position="95"/>
    </location>
</feature>
<evidence type="ECO:0000256" key="2">
    <source>
        <dbReference type="ARBA" id="ARBA00012251"/>
    </source>
</evidence>
<dbReference type="PANTHER" id="PTHR11685">
    <property type="entry name" value="RBR FAMILY RING FINGER AND IBR DOMAIN-CONTAINING"/>
    <property type="match status" value="1"/>
</dbReference>
<evidence type="ECO:0000256" key="8">
    <source>
        <dbReference type="ARBA" id="ARBA00022833"/>
    </source>
</evidence>